<dbReference type="Proteomes" id="UP000317243">
    <property type="component" value="Unassembled WGS sequence"/>
</dbReference>
<organism evidence="1 2">
    <name type="scientific">Thalassoglobus neptunius</name>
    <dbReference type="NCBI Taxonomy" id="1938619"/>
    <lineage>
        <taxon>Bacteria</taxon>
        <taxon>Pseudomonadati</taxon>
        <taxon>Planctomycetota</taxon>
        <taxon>Planctomycetia</taxon>
        <taxon>Planctomycetales</taxon>
        <taxon>Planctomycetaceae</taxon>
        <taxon>Thalassoglobus</taxon>
    </lineage>
</organism>
<evidence type="ECO:0000313" key="1">
    <source>
        <dbReference type="EMBL" id="TWT55581.1"/>
    </source>
</evidence>
<proteinExistence type="predicted"/>
<evidence type="ECO:0000313" key="2">
    <source>
        <dbReference type="Proteomes" id="UP000317243"/>
    </source>
</evidence>
<dbReference type="OrthoDB" id="564871at2"/>
<keyword evidence="2" id="KW-1185">Reference proteome</keyword>
<comment type="caution">
    <text evidence="1">The sequence shown here is derived from an EMBL/GenBank/DDBJ whole genome shotgun (WGS) entry which is preliminary data.</text>
</comment>
<dbReference type="EMBL" id="SIHI01000003">
    <property type="protein sequence ID" value="TWT55581.1"/>
    <property type="molecule type" value="Genomic_DNA"/>
</dbReference>
<dbReference type="RefSeq" id="WP_146510230.1">
    <property type="nucleotide sequence ID" value="NZ_SIHI01000003.1"/>
</dbReference>
<accession>A0A5C5WZR4</accession>
<dbReference type="InterPro" id="IPR029044">
    <property type="entry name" value="Nucleotide-diphossugar_trans"/>
</dbReference>
<protein>
    <recommendedName>
        <fullName evidence="3">Glycosyltransferase</fullName>
    </recommendedName>
</protein>
<reference evidence="1 2" key="1">
    <citation type="submission" date="2019-02" db="EMBL/GenBank/DDBJ databases">
        <title>Deep-cultivation of Planctomycetes and their phenomic and genomic characterization uncovers novel biology.</title>
        <authorList>
            <person name="Wiegand S."/>
            <person name="Jogler M."/>
            <person name="Boedeker C."/>
            <person name="Pinto D."/>
            <person name="Vollmers J."/>
            <person name="Rivas-Marin E."/>
            <person name="Kohn T."/>
            <person name="Peeters S.H."/>
            <person name="Heuer A."/>
            <person name="Rast P."/>
            <person name="Oberbeckmann S."/>
            <person name="Bunk B."/>
            <person name="Jeske O."/>
            <person name="Meyerdierks A."/>
            <person name="Storesund J.E."/>
            <person name="Kallscheuer N."/>
            <person name="Luecker S."/>
            <person name="Lage O.M."/>
            <person name="Pohl T."/>
            <person name="Merkel B.J."/>
            <person name="Hornburger P."/>
            <person name="Mueller R.-W."/>
            <person name="Bruemmer F."/>
            <person name="Labrenz M."/>
            <person name="Spormann A.M."/>
            <person name="Op Den Camp H."/>
            <person name="Overmann J."/>
            <person name="Amann R."/>
            <person name="Jetten M.S.M."/>
            <person name="Mascher T."/>
            <person name="Medema M.H."/>
            <person name="Devos D.P."/>
            <person name="Kaster A.-K."/>
            <person name="Ovreas L."/>
            <person name="Rohde M."/>
            <person name="Galperin M.Y."/>
            <person name="Jogler C."/>
        </authorList>
    </citation>
    <scope>NUCLEOTIDE SEQUENCE [LARGE SCALE GENOMIC DNA]</scope>
    <source>
        <strain evidence="1 2">KOR42</strain>
    </source>
</reference>
<evidence type="ECO:0008006" key="3">
    <source>
        <dbReference type="Google" id="ProtNLM"/>
    </source>
</evidence>
<sequence>MSETTRNVICMNWGTLYGASYVNRLYRMVQRHLTLPHNFYCFTNNELDLDPGIKKLPLPADDLTEGTTTGAWNKVYNFRPKLDGITGQVLFLDLDILIIDNIDCFFDYGEGFCVIKEWTDPNQLIGNTSVYRFEAGGHAEVYEYFMANRQQIQSEFRREQAYVTGKLREIGSVTFWPQEWCVSYKHDCIAPWPWNWFQAPKIPSEAKIIAFHGRPKPEEAINGTWVKLRRVKAQPALKEHWI</sequence>
<dbReference type="SUPFAM" id="SSF53448">
    <property type="entry name" value="Nucleotide-diphospho-sugar transferases"/>
    <property type="match status" value="1"/>
</dbReference>
<name>A0A5C5WZR4_9PLAN</name>
<gene>
    <name evidence="1" type="ORF">KOR42_27080</name>
</gene>
<dbReference type="Gene3D" id="3.90.550.10">
    <property type="entry name" value="Spore Coat Polysaccharide Biosynthesis Protein SpsA, Chain A"/>
    <property type="match status" value="1"/>
</dbReference>
<dbReference type="AlphaFoldDB" id="A0A5C5WZR4"/>